<evidence type="ECO:0000313" key="9">
    <source>
        <dbReference type="EMBL" id="PIK40245.1"/>
    </source>
</evidence>
<feature type="region of interest" description="Disordered" evidence="6">
    <location>
        <begin position="482"/>
        <end position="535"/>
    </location>
</feature>
<dbReference type="InterPro" id="IPR002014">
    <property type="entry name" value="VHS_dom"/>
</dbReference>
<comment type="caution">
    <text evidence="9">The sequence shown here is derived from an EMBL/GenBank/DDBJ whole genome shotgun (WGS) entry which is preliminary data.</text>
</comment>
<dbReference type="InterPro" id="IPR050670">
    <property type="entry name" value="STAM"/>
</dbReference>
<dbReference type="PANTHER" id="PTHR45929:SF3">
    <property type="entry name" value="JAK PATHWAY SIGNAL TRANSDUCTION ADAPTOR MOLECULE"/>
    <property type="match status" value="1"/>
</dbReference>
<feature type="domain" description="SH3" evidence="7">
    <location>
        <begin position="185"/>
        <end position="244"/>
    </location>
</feature>
<gene>
    <name evidence="9" type="ORF">BSL78_22914</name>
</gene>
<dbReference type="InterPro" id="IPR008942">
    <property type="entry name" value="ENTH_VHS"/>
</dbReference>
<sequence length="535" mass="58301">MEIKLNLHAIINHNAYFSVFSEKITSEANTSEDWGKIMDFCDKINNTPNSQKDAFKSIMKRLKTQSPLVGVQSVTLLNACVSNCGKPFQQEVSSSEFCAEARNIISKGHVKVAEKLKQHLQEWAEEFKNEPSLSLIVQFYSSLKSEGQSFPASEPKSKAPTTTPPLAAILTSAQSIKNHRISPKKEPRKVKALYDFEAAEDNELTFKAGELLSVLDDSDVNWWKGENFRGVGLFPSNFVTADLTAETEPELKAREKKVTFDEEVEVKVIEPPAVVEVSEEILDQCLAKLQNADPTEERPDPPDLLVSEARLDPSSQMLHTHATNGTLIDQELEGIDRDLADYSALNNKLLDAFSMYHGLMKEAPVYGYSLQTGQMMQPPMYTHQGMPAGPPMYAVPQQQFLPPGGQAAGAMPGVPYAAGGAMPPGMTQIPPSQGHGSIDPASLYSSSSSGTFSVTPGVSGPQSNSGAMVNTQTPLQYHSTYSNQQAPIPSTTMSSSQSYQVPPNQGSPVHPNIYQAGGQPPPMVNSQPPQQQLMM</sequence>
<comment type="similarity">
    <text evidence="2">Belongs to the STAM family.</text>
</comment>
<name>A0A2G8JX37_STIJA</name>
<dbReference type="SUPFAM" id="SSF50044">
    <property type="entry name" value="SH3-domain"/>
    <property type="match status" value="1"/>
</dbReference>
<feature type="compositionally biased region" description="Polar residues" evidence="6">
    <location>
        <begin position="482"/>
        <end position="507"/>
    </location>
</feature>
<dbReference type="PRINTS" id="PR00452">
    <property type="entry name" value="SH3DOMAIN"/>
</dbReference>
<evidence type="ECO:0000259" key="8">
    <source>
        <dbReference type="PROSITE" id="PS50179"/>
    </source>
</evidence>
<dbReference type="EMBL" id="MRZV01001145">
    <property type="protein sequence ID" value="PIK40245.1"/>
    <property type="molecule type" value="Genomic_DNA"/>
</dbReference>
<proteinExistence type="inferred from homology"/>
<feature type="domain" description="VHS" evidence="8">
    <location>
        <begin position="24"/>
        <end position="151"/>
    </location>
</feature>
<dbReference type="AlphaFoldDB" id="A0A2G8JX37"/>
<dbReference type="GO" id="GO:0033565">
    <property type="term" value="C:ESCRT-0 complex"/>
    <property type="evidence" value="ECO:0007669"/>
    <property type="project" value="TreeGrafter"/>
</dbReference>
<dbReference type="SUPFAM" id="SSF48464">
    <property type="entry name" value="ENTH/VHS domain"/>
    <property type="match status" value="1"/>
</dbReference>
<evidence type="ECO:0000313" key="10">
    <source>
        <dbReference type="Proteomes" id="UP000230750"/>
    </source>
</evidence>
<keyword evidence="10" id="KW-1185">Reference proteome</keyword>
<feature type="compositionally biased region" description="Polar residues" evidence="6">
    <location>
        <begin position="460"/>
        <end position="469"/>
    </location>
</feature>
<dbReference type="GO" id="GO:0043130">
    <property type="term" value="F:ubiquitin binding"/>
    <property type="evidence" value="ECO:0007669"/>
    <property type="project" value="InterPro"/>
</dbReference>
<dbReference type="Gene3D" id="1.20.5.1940">
    <property type="match status" value="1"/>
</dbReference>
<organism evidence="9 10">
    <name type="scientific">Stichopus japonicus</name>
    <name type="common">Sea cucumber</name>
    <dbReference type="NCBI Taxonomy" id="307972"/>
    <lineage>
        <taxon>Eukaryota</taxon>
        <taxon>Metazoa</taxon>
        <taxon>Echinodermata</taxon>
        <taxon>Eleutherozoa</taxon>
        <taxon>Echinozoa</taxon>
        <taxon>Holothuroidea</taxon>
        <taxon>Aspidochirotacea</taxon>
        <taxon>Aspidochirotida</taxon>
        <taxon>Stichopodidae</taxon>
        <taxon>Apostichopus</taxon>
    </lineage>
</organism>
<dbReference type="STRING" id="307972.A0A2G8JX37"/>
<dbReference type="GO" id="GO:0043328">
    <property type="term" value="P:protein transport to vacuole involved in ubiquitin-dependent protein catabolic process via the multivesicular body sorting pathway"/>
    <property type="evidence" value="ECO:0007669"/>
    <property type="project" value="TreeGrafter"/>
</dbReference>
<dbReference type="Pfam" id="PF00790">
    <property type="entry name" value="VHS"/>
    <property type="match status" value="1"/>
</dbReference>
<evidence type="ECO:0000256" key="1">
    <source>
        <dbReference type="ARBA" id="ARBA00004177"/>
    </source>
</evidence>
<dbReference type="SMART" id="SM00288">
    <property type="entry name" value="VHS"/>
    <property type="match status" value="1"/>
</dbReference>
<protein>
    <submittedName>
        <fullName evidence="9">Putative signal transducing adapter molecule 1-like</fullName>
    </submittedName>
</protein>
<dbReference type="Gene3D" id="2.30.30.40">
    <property type="entry name" value="SH3 Domains"/>
    <property type="match status" value="1"/>
</dbReference>
<feature type="compositionally biased region" description="Polar residues" evidence="6">
    <location>
        <begin position="524"/>
        <end position="535"/>
    </location>
</feature>
<comment type="subcellular location">
    <subcellularLocation>
        <location evidence="1">Endosome</location>
    </subcellularLocation>
</comment>
<dbReference type="PANTHER" id="PTHR45929">
    <property type="entry name" value="JAK PATHWAY SIGNAL TRANSDUCTION ADAPTOR MOLECULE"/>
    <property type="match status" value="1"/>
</dbReference>
<dbReference type="PROSITE" id="PS50179">
    <property type="entry name" value="VHS"/>
    <property type="match status" value="1"/>
</dbReference>
<reference evidence="9 10" key="1">
    <citation type="journal article" date="2017" name="PLoS Biol.">
        <title>The sea cucumber genome provides insights into morphological evolution and visceral regeneration.</title>
        <authorList>
            <person name="Zhang X."/>
            <person name="Sun L."/>
            <person name="Yuan J."/>
            <person name="Sun Y."/>
            <person name="Gao Y."/>
            <person name="Zhang L."/>
            <person name="Li S."/>
            <person name="Dai H."/>
            <person name="Hamel J.F."/>
            <person name="Liu C."/>
            <person name="Yu Y."/>
            <person name="Liu S."/>
            <person name="Lin W."/>
            <person name="Guo K."/>
            <person name="Jin S."/>
            <person name="Xu P."/>
            <person name="Storey K.B."/>
            <person name="Huan P."/>
            <person name="Zhang T."/>
            <person name="Zhou Y."/>
            <person name="Zhang J."/>
            <person name="Lin C."/>
            <person name="Li X."/>
            <person name="Xing L."/>
            <person name="Huo D."/>
            <person name="Sun M."/>
            <person name="Wang L."/>
            <person name="Mercier A."/>
            <person name="Li F."/>
            <person name="Yang H."/>
            <person name="Xiang J."/>
        </authorList>
    </citation>
    <scope>NUCLEOTIDE SEQUENCE [LARGE SCALE GENOMIC DNA]</scope>
    <source>
        <strain evidence="9">Shaxun</strain>
        <tissue evidence="9">Muscle</tissue>
    </source>
</reference>
<evidence type="ECO:0000256" key="4">
    <source>
        <dbReference type="ARBA" id="ARBA00022753"/>
    </source>
</evidence>
<evidence type="ECO:0000256" key="6">
    <source>
        <dbReference type="SAM" id="MobiDB-lite"/>
    </source>
</evidence>
<dbReference type="Pfam" id="PF00018">
    <property type="entry name" value="SH3_1"/>
    <property type="match status" value="1"/>
</dbReference>
<evidence type="ECO:0000256" key="2">
    <source>
        <dbReference type="ARBA" id="ARBA00009666"/>
    </source>
</evidence>
<feature type="compositionally biased region" description="Low complexity" evidence="6">
    <location>
        <begin position="437"/>
        <end position="454"/>
    </location>
</feature>
<evidence type="ECO:0000256" key="5">
    <source>
        <dbReference type="PROSITE-ProRule" id="PRU00192"/>
    </source>
</evidence>
<feature type="region of interest" description="Disordered" evidence="6">
    <location>
        <begin position="423"/>
        <end position="469"/>
    </location>
</feature>
<evidence type="ECO:0000256" key="3">
    <source>
        <dbReference type="ARBA" id="ARBA00022443"/>
    </source>
</evidence>
<dbReference type="OrthoDB" id="10068368at2759"/>
<dbReference type="CDD" id="cd11820">
    <property type="entry name" value="SH3_STAM"/>
    <property type="match status" value="1"/>
</dbReference>
<dbReference type="Gene3D" id="1.25.40.90">
    <property type="match status" value="1"/>
</dbReference>
<dbReference type="InterPro" id="IPR001452">
    <property type="entry name" value="SH3_domain"/>
</dbReference>
<dbReference type="InterPro" id="IPR036028">
    <property type="entry name" value="SH3-like_dom_sf"/>
</dbReference>
<keyword evidence="4" id="KW-0967">Endosome</keyword>
<accession>A0A2G8JX37</accession>
<dbReference type="Proteomes" id="UP000230750">
    <property type="component" value="Unassembled WGS sequence"/>
</dbReference>
<keyword evidence="3 5" id="KW-0728">SH3 domain</keyword>
<evidence type="ECO:0000259" key="7">
    <source>
        <dbReference type="PROSITE" id="PS50002"/>
    </source>
</evidence>
<dbReference type="GO" id="GO:0035091">
    <property type="term" value="F:phosphatidylinositol binding"/>
    <property type="evidence" value="ECO:0007669"/>
    <property type="project" value="InterPro"/>
</dbReference>
<dbReference type="PROSITE" id="PS50002">
    <property type="entry name" value="SH3"/>
    <property type="match status" value="1"/>
</dbReference>
<dbReference type="SMART" id="SM00326">
    <property type="entry name" value="SH3"/>
    <property type="match status" value="1"/>
</dbReference>